<proteinExistence type="predicted"/>
<organism evidence="2 3">
    <name type="scientific">Streptomyces marispadix</name>
    <dbReference type="NCBI Taxonomy" id="2922868"/>
    <lineage>
        <taxon>Bacteria</taxon>
        <taxon>Bacillati</taxon>
        <taxon>Actinomycetota</taxon>
        <taxon>Actinomycetes</taxon>
        <taxon>Kitasatosporales</taxon>
        <taxon>Streptomycetaceae</taxon>
        <taxon>Streptomyces</taxon>
    </lineage>
</organism>
<dbReference type="Proteomes" id="UP001166784">
    <property type="component" value="Unassembled WGS sequence"/>
</dbReference>
<reference evidence="2" key="2">
    <citation type="journal article" date="2023" name="Int. J. Syst. Evol. Microbiol.">
        <title>Streptomyces marispadix sp. nov., isolated from marine beach sediment of the Northern Coast of Portugal.</title>
        <authorList>
            <person name="dos Santos J.D.N."/>
            <person name="Vitorino I.R."/>
            <person name="Kallscheuer N."/>
            <person name="Srivastava A."/>
            <person name="Krautwurst S."/>
            <person name="Marz M."/>
            <person name="Jogler C."/>
            <person name="Lobo Da Cunha A."/>
            <person name="Catita J."/>
            <person name="Goncalves H."/>
            <person name="Gonzalez I."/>
            <person name="Reyes F."/>
            <person name="Lage O.M."/>
        </authorList>
    </citation>
    <scope>NUCLEOTIDE SEQUENCE</scope>
    <source>
        <strain evidence="2">M600PL45_2</strain>
    </source>
</reference>
<gene>
    <name evidence="2" type="ORF">MMA15_24915</name>
</gene>
<evidence type="ECO:0000313" key="2">
    <source>
        <dbReference type="EMBL" id="MCH6163518.1"/>
    </source>
</evidence>
<protein>
    <submittedName>
        <fullName evidence="2">Uncharacterized protein</fullName>
    </submittedName>
</protein>
<sequence length="75" mass="8202">MAVHRPVPVLYGIKLADGVTSYAYDRDVRAATEDEVAAYDEAVQGWRRIRESHSKARPGTSVGLNDPNDEKVSGS</sequence>
<dbReference type="EMBL" id="JAKWJU010000002">
    <property type="protein sequence ID" value="MCH6163518.1"/>
    <property type="molecule type" value="Genomic_DNA"/>
</dbReference>
<evidence type="ECO:0000313" key="3">
    <source>
        <dbReference type="Proteomes" id="UP001166784"/>
    </source>
</evidence>
<evidence type="ECO:0000256" key="1">
    <source>
        <dbReference type="SAM" id="MobiDB-lite"/>
    </source>
</evidence>
<feature type="region of interest" description="Disordered" evidence="1">
    <location>
        <begin position="50"/>
        <end position="75"/>
    </location>
</feature>
<name>A0ABS9T4N8_9ACTN</name>
<dbReference type="RefSeq" id="WP_241062405.1">
    <property type="nucleotide sequence ID" value="NZ_JAKWJU010000002.1"/>
</dbReference>
<comment type="caution">
    <text evidence="2">The sequence shown here is derived from an EMBL/GenBank/DDBJ whole genome shotgun (WGS) entry which is preliminary data.</text>
</comment>
<keyword evidence="3" id="KW-1185">Reference proteome</keyword>
<reference evidence="2" key="1">
    <citation type="submission" date="2022-03" db="EMBL/GenBank/DDBJ databases">
        <authorList>
            <person name="Santos J.D.N."/>
            <person name="Kallscheuer N."/>
            <person name="Jogler C."/>
            <person name="Lage O.M."/>
        </authorList>
    </citation>
    <scope>NUCLEOTIDE SEQUENCE</scope>
    <source>
        <strain evidence="2">M600PL45_2</strain>
    </source>
</reference>
<accession>A0ABS9T4N8</accession>